<organism evidence="2">
    <name type="scientific">Fagus sylvatica</name>
    <name type="common">Beechnut</name>
    <dbReference type="NCBI Taxonomy" id="28930"/>
    <lineage>
        <taxon>Eukaryota</taxon>
        <taxon>Viridiplantae</taxon>
        <taxon>Streptophyta</taxon>
        <taxon>Embryophyta</taxon>
        <taxon>Tracheophyta</taxon>
        <taxon>Spermatophyta</taxon>
        <taxon>Magnoliopsida</taxon>
        <taxon>eudicotyledons</taxon>
        <taxon>Gunneridae</taxon>
        <taxon>Pentapetalae</taxon>
        <taxon>rosids</taxon>
        <taxon>fabids</taxon>
        <taxon>Fagales</taxon>
        <taxon>Fagaceae</taxon>
        <taxon>Fagus</taxon>
    </lineage>
</organism>
<dbReference type="AlphaFoldDB" id="A0A2N9FRU3"/>
<sequence length="98" mass="10890">MVRSRSDVAEPSPPPHSFPTFRFTSPSSDLDLYGWDLMEALGGSSFHQTLSLLSARLFLSSGCRDLLRPWMFGAPPHPNRMAPLVMANSIRLLNNLFG</sequence>
<gene>
    <name evidence="2" type="ORF">FSB_LOCUS21318</name>
</gene>
<evidence type="ECO:0000256" key="1">
    <source>
        <dbReference type="SAM" id="MobiDB-lite"/>
    </source>
</evidence>
<feature type="region of interest" description="Disordered" evidence="1">
    <location>
        <begin position="1"/>
        <end position="22"/>
    </location>
</feature>
<name>A0A2N9FRU3_FAGSY</name>
<evidence type="ECO:0000313" key="2">
    <source>
        <dbReference type="EMBL" id="SPC93436.1"/>
    </source>
</evidence>
<protein>
    <submittedName>
        <fullName evidence="2">Uncharacterized protein</fullName>
    </submittedName>
</protein>
<proteinExistence type="predicted"/>
<reference evidence="2" key="1">
    <citation type="submission" date="2018-02" db="EMBL/GenBank/DDBJ databases">
        <authorList>
            <person name="Cohen D.B."/>
            <person name="Kent A.D."/>
        </authorList>
    </citation>
    <scope>NUCLEOTIDE SEQUENCE</scope>
</reference>
<dbReference type="EMBL" id="OIVN01001391">
    <property type="protein sequence ID" value="SPC93436.1"/>
    <property type="molecule type" value="Genomic_DNA"/>
</dbReference>
<accession>A0A2N9FRU3</accession>